<feature type="domain" description="Reverse transcriptase" evidence="1">
    <location>
        <begin position="1"/>
        <end position="101"/>
    </location>
</feature>
<dbReference type="PANTHER" id="PTHR21301:SF10">
    <property type="entry name" value="REVERSE TRANSCRIPTASE DOMAIN-CONTAINING PROTEIN"/>
    <property type="match status" value="1"/>
</dbReference>
<protein>
    <recommendedName>
        <fullName evidence="1">Reverse transcriptase domain-containing protein</fullName>
    </recommendedName>
</protein>
<evidence type="ECO:0000313" key="3">
    <source>
        <dbReference type="Proteomes" id="UP000663828"/>
    </source>
</evidence>
<dbReference type="PROSITE" id="PS50878">
    <property type="entry name" value="RT_POL"/>
    <property type="match status" value="1"/>
</dbReference>
<organism evidence="2 3">
    <name type="scientific">Adineta ricciae</name>
    <name type="common">Rotifer</name>
    <dbReference type="NCBI Taxonomy" id="249248"/>
    <lineage>
        <taxon>Eukaryota</taxon>
        <taxon>Metazoa</taxon>
        <taxon>Spiralia</taxon>
        <taxon>Gnathifera</taxon>
        <taxon>Rotifera</taxon>
        <taxon>Eurotatoria</taxon>
        <taxon>Bdelloidea</taxon>
        <taxon>Adinetida</taxon>
        <taxon>Adinetidae</taxon>
        <taxon>Adineta</taxon>
    </lineage>
</organism>
<dbReference type="EMBL" id="CAJNOR010022223">
    <property type="protein sequence ID" value="CAF1691874.1"/>
    <property type="molecule type" value="Genomic_DNA"/>
</dbReference>
<gene>
    <name evidence="2" type="ORF">XAT740_LOCUS64394</name>
</gene>
<sequence>MATTKFITADVKDLYTMIPRTGALQALASFVDKYSKHGHIGSFSIDHLMRMARLILDKNYFVYQNKYYKQIRGGAMGSAFTQVLANIDMFEREQELIAHQH</sequence>
<accession>A0A816HW24</accession>
<name>A0A816HW24_ADIRI</name>
<dbReference type="PANTHER" id="PTHR21301">
    <property type="entry name" value="REVERSE TRANSCRIPTASE"/>
    <property type="match status" value="1"/>
</dbReference>
<proteinExistence type="predicted"/>
<reference evidence="2" key="1">
    <citation type="submission" date="2021-02" db="EMBL/GenBank/DDBJ databases">
        <authorList>
            <person name="Nowell W R."/>
        </authorList>
    </citation>
    <scope>NUCLEOTIDE SEQUENCE</scope>
</reference>
<evidence type="ECO:0000259" key="1">
    <source>
        <dbReference type="PROSITE" id="PS50878"/>
    </source>
</evidence>
<dbReference type="AlphaFoldDB" id="A0A816HW24"/>
<comment type="caution">
    <text evidence="2">The sequence shown here is derived from an EMBL/GenBank/DDBJ whole genome shotgun (WGS) entry which is preliminary data.</text>
</comment>
<dbReference type="Proteomes" id="UP000663828">
    <property type="component" value="Unassembled WGS sequence"/>
</dbReference>
<keyword evidence="3" id="KW-1185">Reference proteome</keyword>
<feature type="non-terminal residue" evidence="2">
    <location>
        <position position="101"/>
    </location>
</feature>
<dbReference type="InterPro" id="IPR000477">
    <property type="entry name" value="RT_dom"/>
</dbReference>
<evidence type="ECO:0000313" key="2">
    <source>
        <dbReference type="EMBL" id="CAF1691874.1"/>
    </source>
</evidence>